<gene>
    <name evidence="2" type="ORF">HX822_02965</name>
</gene>
<protein>
    <submittedName>
        <fullName evidence="2">Alpha/beta hydrolase</fullName>
    </submittedName>
</protein>
<dbReference type="Proteomes" id="UP000531950">
    <property type="component" value="Unassembled WGS sequence"/>
</dbReference>
<dbReference type="InterPro" id="IPR022742">
    <property type="entry name" value="Hydrolase_4"/>
</dbReference>
<reference evidence="2 3" key="1">
    <citation type="submission" date="2020-04" db="EMBL/GenBank/DDBJ databases">
        <title>Molecular characterization of pseudomonads from Agaricus bisporus reveal novel blotch 2 pathogens in Western Europe.</title>
        <authorList>
            <person name="Taparia T."/>
            <person name="Krijger M."/>
            <person name="Haynes E."/>
            <person name="Elpinstone J.G."/>
            <person name="Noble R."/>
            <person name="Van Der Wolf J."/>
        </authorList>
    </citation>
    <scope>NUCLEOTIDE SEQUENCE [LARGE SCALE GENOMIC DNA]</scope>
    <source>
        <strain evidence="2 3">IPO3782</strain>
    </source>
</reference>
<evidence type="ECO:0000313" key="2">
    <source>
        <dbReference type="EMBL" id="NWE11886.1"/>
    </source>
</evidence>
<sequence length="284" mass="31207">MTTQFDDLPLIRGQRLEIRPNRHLSLTHHVGTTQPDTVVFFCHGAGGNKDQWRHQWQALKTEGYSLVAWDLLGHGDSAKPHNADAYAWPELVADYLQILNRYGGPRNLIVAHSFGTGLTLSTLLAKPAIPIEAALLLGTQLNRPGKSGGLMRLPAWILEWLRPLLAKGFRQAAWNAKADPALVAYEEKLTEHNPLHMFKALMKNAQWPDSNALLTLTLPVSVQAGDSDGLTPASGGEALARHLPNATFQLLPECGHQLMLEKPEDVLAAFHRLTAKPTVTALSE</sequence>
<dbReference type="Gene3D" id="3.40.50.1820">
    <property type="entry name" value="alpha/beta hydrolase"/>
    <property type="match status" value="1"/>
</dbReference>
<dbReference type="RefSeq" id="WP_177075891.1">
    <property type="nucleotide sequence ID" value="NZ_JACARG010000008.1"/>
</dbReference>
<comment type="caution">
    <text evidence="2">The sequence shown here is derived from an EMBL/GenBank/DDBJ whole genome shotgun (WGS) entry which is preliminary data.</text>
</comment>
<proteinExistence type="predicted"/>
<dbReference type="Pfam" id="PF12146">
    <property type="entry name" value="Hydrolase_4"/>
    <property type="match status" value="1"/>
</dbReference>
<dbReference type="AlphaFoldDB" id="A0A7Y8EC14"/>
<keyword evidence="2" id="KW-0378">Hydrolase</keyword>
<dbReference type="SUPFAM" id="SSF53474">
    <property type="entry name" value="alpha/beta-Hydrolases"/>
    <property type="match status" value="1"/>
</dbReference>
<feature type="domain" description="Serine aminopeptidase S33" evidence="1">
    <location>
        <begin position="34"/>
        <end position="262"/>
    </location>
</feature>
<evidence type="ECO:0000259" key="1">
    <source>
        <dbReference type="Pfam" id="PF12146"/>
    </source>
</evidence>
<accession>A0A7Y8EC14</accession>
<organism evidence="2 3">
    <name type="scientific">Pseudomonas yamanorum</name>
    <dbReference type="NCBI Taxonomy" id="515393"/>
    <lineage>
        <taxon>Bacteria</taxon>
        <taxon>Pseudomonadati</taxon>
        <taxon>Pseudomonadota</taxon>
        <taxon>Gammaproteobacteria</taxon>
        <taxon>Pseudomonadales</taxon>
        <taxon>Pseudomonadaceae</taxon>
        <taxon>Pseudomonas</taxon>
    </lineage>
</organism>
<evidence type="ECO:0000313" key="3">
    <source>
        <dbReference type="Proteomes" id="UP000531950"/>
    </source>
</evidence>
<dbReference type="InterPro" id="IPR050266">
    <property type="entry name" value="AB_hydrolase_sf"/>
</dbReference>
<dbReference type="GO" id="GO:0046464">
    <property type="term" value="P:acylglycerol catabolic process"/>
    <property type="evidence" value="ECO:0007669"/>
    <property type="project" value="TreeGrafter"/>
</dbReference>
<dbReference type="GO" id="GO:0016020">
    <property type="term" value="C:membrane"/>
    <property type="evidence" value="ECO:0007669"/>
    <property type="project" value="TreeGrafter"/>
</dbReference>
<name>A0A7Y8EC14_9PSED</name>
<dbReference type="EMBL" id="JACARG010000008">
    <property type="protein sequence ID" value="NWE11886.1"/>
    <property type="molecule type" value="Genomic_DNA"/>
</dbReference>
<dbReference type="PANTHER" id="PTHR43798:SF33">
    <property type="entry name" value="HYDROLASE, PUTATIVE (AFU_ORTHOLOGUE AFUA_2G14860)-RELATED"/>
    <property type="match status" value="1"/>
</dbReference>
<dbReference type="InterPro" id="IPR029058">
    <property type="entry name" value="AB_hydrolase_fold"/>
</dbReference>
<dbReference type="GO" id="GO:0047372">
    <property type="term" value="F:monoacylglycerol lipase activity"/>
    <property type="evidence" value="ECO:0007669"/>
    <property type="project" value="TreeGrafter"/>
</dbReference>
<dbReference type="PANTHER" id="PTHR43798">
    <property type="entry name" value="MONOACYLGLYCEROL LIPASE"/>
    <property type="match status" value="1"/>
</dbReference>